<dbReference type="CTD" id="20199135"/>
<dbReference type="EnsemblMetazoa" id="HelroT161349">
    <property type="protein sequence ID" value="HelroP161349"/>
    <property type="gene ID" value="HelroG161349"/>
</dbReference>
<sequence>MVILFVVIFLVGALTHPVPIEEKKTSAADKAGDDHLEFILSEISKKILNLINFLEVLGKNSLERFHEVGCPTDEELYDNIPRDNDDKNITENNIVPLLTEFYIKQMECLSLLKNLRDRFHMNDSDVNQHFNKDIERFKVMLVSLDHLSITILHLLKQYMSDSIGKALMDSPNVNEFKLPAFHSKEVNNEIPCLIMYALRKLKEIDVNVSISSQNLESNSDTIKKNFQKDGKKVTNDDIATHDAKFTTEPMTTTRTTISDVEETKYSETPTSNITNTSEVTNFNKFDNNLTTETITVAITTTADTTSIPTNNSNASKSFVARTTNAPPNDLMINSNIFTSMSSYEWTISTASQIKTRPGKHISA</sequence>
<dbReference type="HOGENOM" id="CLU_763492_0_0_1"/>
<feature type="region of interest" description="Disordered" evidence="1">
    <location>
        <begin position="253"/>
        <end position="272"/>
    </location>
</feature>
<dbReference type="RefSeq" id="XP_009019521.1">
    <property type="nucleotide sequence ID" value="XM_009021273.1"/>
</dbReference>
<dbReference type="EMBL" id="KB096742">
    <property type="protein sequence ID" value="ESO02113.1"/>
    <property type="molecule type" value="Genomic_DNA"/>
</dbReference>
<organism evidence="4 5">
    <name type="scientific">Helobdella robusta</name>
    <name type="common">Californian leech</name>
    <dbReference type="NCBI Taxonomy" id="6412"/>
    <lineage>
        <taxon>Eukaryota</taxon>
        <taxon>Metazoa</taxon>
        <taxon>Spiralia</taxon>
        <taxon>Lophotrochozoa</taxon>
        <taxon>Annelida</taxon>
        <taxon>Clitellata</taxon>
        <taxon>Hirudinea</taxon>
        <taxon>Rhynchobdellida</taxon>
        <taxon>Glossiphoniidae</taxon>
        <taxon>Helobdella</taxon>
    </lineage>
</organism>
<dbReference type="Proteomes" id="UP000015101">
    <property type="component" value="Unassembled WGS sequence"/>
</dbReference>
<keyword evidence="5" id="KW-1185">Reference proteome</keyword>
<protein>
    <submittedName>
        <fullName evidence="3 4">Uncharacterized protein</fullName>
    </submittedName>
</protein>
<evidence type="ECO:0000313" key="3">
    <source>
        <dbReference type="EMBL" id="ESO02113.1"/>
    </source>
</evidence>
<proteinExistence type="predicted"/>
<evidence type="ECO:0000313" key="5">
    <source>
        <dbReference type="Proteomes" id="UP000015101"/>
    </source>
</evidence>
<feature type="signal peptide" evidence="2">
    <location>
        <begin position="1"/>
        <end position="15"/>
    </location>
</feature>
<name>T1ERD5_HELRO</name>
<reference evidence="5" key="1">
    <citation type="submission" date="2012-12" db="EMBL/GenBank/DDBJ databases">
        <authorList>
            <person name="Hellsten U."/>
            <person name="Grimwood J."/>
            <person name="Chapman J.A."/>
            <person name="Shapiro H."/>
            <person name="Aerts A."/>
            <person name="Otillar R.P."/>
            <person name="Terry A.Y."/>
            <person name="Boore J.L."/>
            <person name="Simakov O."/>
            <person name="Marletaz F."/>
            <person name="Cho S.-J."/>
            <person name="Edsinger-Gonzales E."/>
            <person name="Havlak P."/>
            <person name="Kuo D.-H."/>
            <person name="Larsson T."/>
            <person name="Lv J."/>
            <person name="Arendt D."/>
            <person name="Savage R."/>
            <person name="Osoegawa K."/>
            <person name="de Jong P."/>
            <person name="Lindberg D.R."/>
            <person name="Seaver E.C."/>
            <person name="Weisblat D.A."/>
            <person name="Putnam N.H."/>
            <person name="Grigoriev I.V."/>
            <person name="Rokhsar D.S."/>
        </authorList>
    </citation>
    <scope>NUCLEOTIDE SEQUENCE</scope>
</reference>
<reference evidence="3 5" key="2">
    <citation type="journal article" date="2013" name="Nature">
        <title>Insights into bilaterian evolution from three spiralian genomes.</title>
        <authorList>
            <person name="Simakov O."/>
            <person name="Marletaz F."/>
            <person name="Cho S.J."/>
            <person name="Edsinger-Gonzales E."/>
            <person name="Havlak P."/>
            <person name="Hellsten U."/>
            <person name="Kuo D.H."/>
            <person name="Larsson T."/>
            <person name="Lv J."/>
            <person name="Arendt D."/>
            <person name="Savage R."/>
            <person name="Osoegawa K."/>
            <person name="de Jong P."/>
            <person name="Grimwood J."/>
            <person name="Chapman J.A."/>
            <person name="Shapiro H."/>
            <person name="Aerts A."/>
            <person name="Otillar R.P."/>
            <person name="Terry A.Y."/>
            <person name="Boore J.L."/>
            <person name="Grigoriev I.V."/>
            <person name="Lindberg D.R."/>
            <person name="Seaver E.C."/>
            <person name="Weisblat D.A."/>
            <person name="Putnam N.H."/>
            <person name="Rokhsar D.S."/>
        </authorList>
    </citation>
    <scope>NUCLEOTIDE SEQUENCE</scope>
</reference>
<evidence type="ECO:0000256" key="2">
    <source>
        <dbReference type="SAM" id="SignalP"/>
    </source>
</evidence>
<gene>
    <name evidence="4" type="primary">20199135</name>
    <name evidence="3" type="ORF">HELRODRAFT_161349</name>
</gene>
<evidence type="ECO:0000256" key="1">
    <source>
        <dbReference type="SAM" id="MobiDB-lite"/>
    </source>
</evidence>
<reference evidence="4" key="3">
    <citation type="submission" date="2015-06" db="UniProtKB">
        <authorList>
            <consortium name="EnsemblMetazoa"/>
        </authorList>
    </citation>
    <scope>IDENTIFICATION</scope>
</reference>
<dbReference type="EMBL" id="AMQM01000799">
    <property type="status" value="NOT_ANNOTATED_CDS"/>
    <property type="molecule type" value="Genomic_DNA"/>
</dbReference>
<dbReference type="GeneID" id="20199135"/>
<accession>T1ERD5</accession>
<dbReference type="AlphaFoldDB" id="T1ERD5"/>
<evidence type="ECO:0000313" key="4">
    <source>
        <dbReference type="EnsemblMetazoa" id="HelroP161349"/>
    </source>
</evidence>
<dbReference type="KEGG" id="hro:HELRODRAFT_161349"/>
<dbReference type="InParanoid" id="T1ERD5"/>
<feature type="chain" id="PRO_5011952280" evidence="2">
    <location>
        <begin position="16"/>
        <end position="363"/>
    </location>
</feature>
<keyword evidence="2" id="KW-0732">Signal</keyword>